<accession>A0A9W7LE59</accession>
<protein>
    <recommendedName>
        <fullName evidence="1">DUF1330 domain-containing protein</fullName>
    </recommendedName>
</protein>
<evidence type="ECO:0000259" key="1">
    <source>
        <dbReference type="Pfam" id="PF07045"/>
    </source>
</evidence>
<dbReference type="Proteomes" id="UP001165065">
    <property type="component" value="Unassembled WGS sequence"/>
</dbReference>
<dbReference type="SUPFAM" id="SSF54909">
    <property type="entry name" value="Dimeric alpha+beta barrel"/>
    <property type="match status" value="1"/>
</dbReference>
<dbReference type="Pfam" id="PF07045">
    <property type="entry name" value="DUF1330"/>
    <property type="match status" value="1"/>
</dbReference>
<name>A0A9W7LE59_9STRA</name>
<dbReference type="AlphaFoldDB" id="A0A9W7LE59"/>
<dbReference type="PANTHER" id="PTHR41521">
    <property type="match status" value="1"/>
</dbReference>
<dbReference type="Gene3D" id="3.30.70.100">
    <property type="match status" value="2"/>
</dbReference>
<organism evidence="2 3">
    <name type="scientific">Triparma columacea</name>
    <dbReference type="NCBI Taxonomy" id="722753"/>
    <lineage>
        <taxon>Eukaryota</taxon>
        <taxon>Sar</taxon>
        <taxon>Stramenopiles</taxon>
        <taxon>Ochrophyta</taxon>
        <taxon>Bolidophyceae</taxon>
        <taxon>Parmales</taxon>
        <taxon>Triparmaceae</taxon>
        <taxon>Triparma</taxon>
    </lineage>
</organism>
<feature type="domain" description="DUF1330" evidence="1">
    <location>
        <begin position="23"/>
        <end position="124"/>
    </location>
</feature>
<dbReference type="PANTHER" id="PTHR41521:SF4">
    <property type="entry name" value="BLR0684 PROTEIN"/>
    <property type="match status" value="1"/>
</dbReference>
<dbReference type="OrthoDB" id="10299973at2759"/>
<keyword evidence="3" id="KW-1185">Reference proteome</keyword>
<reference evidence="3" key="1">
    <citation type="journal article" date="2023" name="Commun. Biol.">
        <title>Genome analysis of Parmales, the sister group of diatoms, reveals the evolutionary specialization of diatoms from phago-mixotrophs to photoautotrophs.</title>
        <authorList>
            <person name="Ban H."/>
            <person name="Sato S."/>
            <person name="Yoshikawa S."/>
            <person name="Yamada K."/>
            <person name="Nakamura Y."/>
            <person name="Ichinomiya M."/>
            <person name="Sato N."/>
            <person name="Blanc-Mathieu R."/>
            <person name="Endo H."/>
            <person name="Kuwata A."/>
            <person name="Ogata H."/>
        </authorList>
    </citation>
    <scope>NUCLEOTIDE SEQUENCE [LARGE SCALE GENOMIC DNA]</scope>
</reference>
<gene>
    <name evidence="2" type="ORF">TrCOL_g10353</name>
</gene>
<evidence type="ECO:0000313" key="3">
    <source>
        <dbReference type="Proteomes" id="UP001165065"/>
    </source>
</evidence>
<dbReference type="EMBL" id="BRYA01000300">
    <property type="protein sequence ID" value="GMI46496.1"/>
    <property type="molecule type" value="Genomic_DNA"/>
</dbReference>
<comment type="caution">
    <text evidence="2">The sequence shown here is derived from an EMBL/GenBank/DDBJ whole genome shotgun (WGS) entry which is preliminary data.</text>
</comment>
<dbReference type="InterPro" id="IPR010753">
    <property type="entry name" value="DUF1330"/>
</dbReference>
<evidence type="ECO:0000313" key="2">
    <source>
        <dbReference type="EMBL" id="GMI46496.1"/>
    </source>
</evidence>
<proteinExistence type="predicted"/>
<sequence>MGNNALGQSFKLKNFNPFGVPPKGYVVVFMSVKDEEKFKEYASNVPGTLIVNGGRIISKVKLGEDAASGGPLLLSGTASDYDVAVLMEFPTPEEATLWKSSKDYLEIESVRLASTSGPFSILSGTGAHTKLPHASAYFYGFVKATADFATFSERVEATLVPYEGQCFVGSIFPDNVALNSGSTGTDYDACFVFGFPSAVKAMEWYGSDEFAACREVLEGATTGPMCLTRNFENH</sequence>
<dbReference type="InterPro" id="IPR011008">
    <property type="entry name" value="Dimeric_a/b-barrel"/>
</dbReference>